<evidence type="ECO:0000256" key="4">
    <source>
        <dbReference type="PROSITE-ProRule" id="PRU00335"/>
    </source>
</evidence>
<keyword evidence="1" id="KW-0805">Transcription regulation</keyword>
<dbReference type="Gene3D" id="1.10.357.10">
    <property type="entry name" value="Tetracycline Repressor, domain 2"/>
    <property type="match status" value="1"/>
</dbReference>
<dbReference type="InterPro" id="IPR036271">
    <property type="entry name" value="Tet_transcr_reg_TetR-rel_C_sf"/>
</dbReference>
<evidence type="ECO:0000313" key="7">
    <source>
        <dbReference type="Proteomes" id="UP000571817"/>
    </source>
</evidence>
<dbReference type="Pfam" id="PF00440">
    <property type="entry name" value="TetR_N"/>
    <property type="match status" value="1"/>
</dbReference>
<keyword evidence="3" id="KW-0804">Transcription</keyword>
<keyword evidence="7" id="KW-1185">Reference proteome</keyword>
<dbReference type="GO" id="GO:0000976">
    <property type="term" value="F:transcription cis-regulatory region binding"/>
    <property type="evidence" value="ECO:0007669"/>
    <property type="project" value="TreeGrafter"/>
</dbReference>
<dbReference type="PROSITE" id="PS50977">
    <property type="entry name" value="HTH_TETR_2"/>
    <property type="match status" value="1"/>
</dbReference>
<proteinExistence type="predicted"/>
<feature type="domain" description="HTH tetR-type" evidence="5">
    <location>
        <begin position="2"/>
        <end position="62"/>
    </location>
</feature>
<reference evidence="6 7" key="1">
    <citation type="submission" date="2020-07" db="EMBL/GenBank/DDBJ databases">
        <title>Sequencing the genomes of 1000 actinobacteria strains.</title>
        <authorList>
            <person name="Klenk H.-P."/>
        </authorList>
    </citation>
    <scope>NUCLEOTIDE SEQUENCE [LARGE SCALE GENOMIC DNA]</scope>
    <source>
        <strain evidence="6 7">DSM 29531</strain>
    </source>
</reference>
<feature type="DNA-binding region" description="H-T-H motif" evidence="4">
    <location>
        <begin position="25"/>
        <end position="44"/>
    </location>
</feature>
<dbReference type="RefSeq" id="WP_179479613.1">
    <property type="nucleotide sequence ID" value="NZ_JACCFW010000001.1"/>
</dbReference>
<accession>A0A853D9V0</accession>
<dbReference type="InterPro" id="IPR050109">
    <property type="entry name" value="HTH-type_TetR-like_transc_reg"/>
</dbReference>
<protein>
    <submittedName>
        <fullName evidence="6">AcrR family transcriptional regulator</fullName>
    </submittedName>
</protein>
<dbReference type="PANTHER" id="PTHR30055">
    <property type="entry name" value="HTH-TYPE TRANSCRIPTIONAL REGULATOR RUTR"/>
    <property type="match status" value="1"/>
</dbReference>
<dbReference type="AlphaFoldDB" id="A0A853D9V0"/>
<dbReference type="EMBL" id="JACCFW010000001">
    <property type="protein sequence ID" value="NYJ74012.1"/>
    <property type="molecule type" value="Genomic_DNA"/>
</dbReference>
<comment type="caution">
    <text evidence="6">The sequence shown here is derived from an EMBL/GenBank/DDBJ whole genome shotgun (WGS) entry which is preliminary data.</text>
</comment>
<dbReference type="Proteomes" id="UP000571817">
    <property type="component" value="Unassembled WGS sequence"/>
</dbReference>
<evidence type="ECO:0000256" key="2">
    <source>
        <dbReference type="ARBA" id="ARBA00023125"/>
    </source>
</evidence>
<evidence type="ECO:0000259" key="5">
    <source>
        <dbReference type="PROSITE" id="PS50977"/>
    </source>
</evidence>
<dbReference type="InterPro" id="IPR009057">
    <property type="entry name" value="Homeodomain-like_sf"/>
</dbReference>
<keyword evidence="2 4" id="KW-0238">DNA-binding</keyword>
<dbReference type="PRINTS" id="PR00455">
    <property type="entry name" value="HTHTETR"/>
</dbReference>
<gene>
    <name evidence="6" type="ORF">HNR15_000975</name>
</gene>
<sequence length="212" mass="22785">MNDTRNKLLDATDTVLREDGIGAVSARAVATRAGVNQALVFYHFGTVAELVDLACRTALDARVAAYADRFDAIDDIEAFLVLARELNAEERRAGNVAMMAQLLAAGQHDEAMASTARYCLGQWSEQVERVLRRVLTGHPVADLIDVGGLAHAVTCGFVGVELMQGVAADGADAALATLDQLATLLDVFDDLGPVARRAVASRLRRSSHQRRR</sequence>
<dbReference type="GO" id="GO:0003700">
    <property type="term" value="F:DNA-binding transcription factor activity"/>
    <property type="evidence" value="ECO:0007669"/>
    <property type="project" value="TreeGrafter"/>
</dbReference>
<name>A0A853D9V0_9MICO</name>
<dbReference type="SUPFAM" id="SSF48498">
    <property type="entry name" value="Tetracyclin repressor-like, C-terminal domain"/>
    <property type="match status" value="1"/>
</dbReference>
<dbReference type="InterPro" id="IPR001647">
    <property type="entry name" value="HTH_TetR"/>
</dbReference>
<evidence type="ECO:0000313" key="6">
    <source>
        <dbReference type="EMBL" id="NYJ74012.1"/>
    </source>
</evidence>
<dbReference type="SUPFAM" id="SSF46689">
    <property type="entry name" value="Homeodomain-like"/>
    <property type="match status" value="1"/>
</dbReference>
<evidence type="ECO:0000256" key="1">
    <source>
        <dbReference type="ARBA" id="ARBA00023015"/>
    </source>
</evidence>
<evidence type="ECO:0000256" key="3">
    <source>
        <dbReference type="ARBA" id="ARBA00023163"/>
    </source>
</evidence>
<organism evidence="6 7">
    <name type="scientific">Allobranchiibius huperziae</name>
    <dbReference type="NCBI Taxonomy" id="1874116"/>
    <lineage>
        <taxon>Bacteria</taxon>
        <taxon>Bacillati</taxon>
        <taxon>Actinomycetota</taxon>
        <taxon>Actinomycetes</taxon>
        <taxon>Micrococcales</taxon>
        <taxon>Dermacoccaceae</taxon>
        <taxon>Allobranchiibius</taxon>
    </lineage>
</organism>
<dbReference type="PANTHER" id="PTHR30055:SF234">
    <property type="entry name" value="HTH-TYPE TRANSCRIPTIONAL REGULATOR BETI"/>
    <property type="match status" value="1"/>
</dbReference>